<feature type="domain" description="RNA polymerase sigma factor 70 region 4 type 2" evidence="6">
    <location>
        <begin position="146"/>
        <end position="194"/>
    </location>
</feature>
<dbReference type="GO" id="GO:0006352">
    <property type="term" value="P:DNA-templated transcription initiation"/>
    <property type="evidence" value="ECO:0007669"/>
    <property type="project" value="InterPro"/>
</dbReference>
<evidence type="ECO:0000259" key="6">
    <source>
        <dbReference type="Pfam" id="PF08281"/>
    </source>
</evidence>
<dbReference type="AlphaFoldDB" id="A0A9X3TW44"/>
<evidence type="ECO:0000256" key="1">
    <source>
        <dbReference type="ARBA" id="ARBA00010641"/>
    </source>
</evidence>
<dbReference type="SUPFAM" id="SSF88946">
    <property type="entry name" value="Sigma2 domain of RNA polymerase sigma factors"/>
    <property type="match status" value="1"/>
</dbReference>
<dbReference type="SUPFAM" id="SSF88659">
    <property type="entry name" value="Sigma3 and sigma4 domains of RNA polymerase sigma factors"/>
    <property type="match status" value="1"/>
</dbReference>
<dbReference type="Gene3D" id="1.10.10.10">
    <property type="entry name" value="Winged helix-like DNA-binding domain superfamily/Winged helix DNA-binding domain"/>
    <property type="match status" value="1"/>
</dbReference>
<evidence type="ECO:0000313" key="7">
    <source>
        <dbReference type="EMBL" id="MDA5192838.1"/>
    </source>
</evidence>
<keyword evidence="8" id="KW-1185">Reference proteome</keyword>
<proteinExistence type="inferred from homology"/>
<organism evidence="7 8">
    <name type="scientific">Govanella unica</name>
    <dbReference type="NCBI Taxonomy" id="2975056"/>
    <lineage>
        <taxon>Bacteria</taxon>
        <taxon>Pseudomonadati</taxon>
        <taxon>Pseudomonadota</taxon>
        <taxon>Alphaproteobacteria</taxon>
        <taxon>Emcibacterales</taxon>
        <taxon>Govanellaceae</taxon>
        <taxon>Govanella</taxon>
    </lineage>
</organism>
<dbReference type="InterPro" id="IPR013324">
    <property type="entry name" value="RNA_pol_sigma_r3/r4-like"/>
</dbReference>
<dbReference type="InterPro" id="IPR013325">
    <property type="entry name" value="RNA_pol_sigma_r2"/>
</dbReference>
<accession>A0A9X3TW44</accession>
<dbReference type="InterPro" id="IPR039425">
    <property type="entry name" value="RNA_pol_sigma-70-like"/>
</dbReference>
<evidence type="ECO:0000256" key="3">
    <source>
        <dbReference type="ARBA" id="ARBA00023082"/>
    </source>
</evidence>
<evidence type="ECO:0000256" key="4">
    <source>
        <dbReference type="ARBA" id="ARBA00023163"/>
    </source>
</evidence>
<dbReference type="NCBIfam" id="TIGR02937">
    <property type="entry name" value="sigma70-ECF"/>
    <property type="match status" value="1"/>
</dbReference>
<dbReference type="CDD" id="cd06171">
    <property type="entry name" value="Sigma70_r4"/>
    <property type="match status" value="1"/>
</dbReference>
<keyword evidence="3" id="KW-0731">Sigma factor</keyword>
<reference evidence="7" key="1">
    <citation type="submission" date="2022-08" db="EMBL/GenBank/DDBJ databases">
        <authorList>
            <person name="Vandamme P."/>
            <person name="Hettiarachchi A."/>
            <person name="Peeters C."/>
            <person name="Cnockaert M."/>
            <person name="Carlier A."/>
        </authorList>
    </citation>
    <scope>NUCLEOTIDE SEQUENCE</scope>
    <source>
        <strain evidence="7">LMG 31809</strain>
    </source>
</reference>
<dbReference type="GO" id="GO:0016987">
    <property type="term" value="F:sigma factor activity"/>
    <property type="evidence" value="ECO:0007669"/>
    <property type="project" value="UniProtKB-KW"/>
</dbReference>
<dbReference type="PANTHER" id="PTHR43133:SF63">
    <property type="entry name" value="RNA POLYMERASE SIGMA FACTOR FECI-RELATED"/>
    <property type="match status" value="1"/>
</dbReference>
<keyword evidence="4" id="KW-0804">Transcription</keyword>
<evidence type="ECO:0000313" key="8">
    <source>
        <dbReference type="Proteomes" id="UP001141619"/>
    </source>
</evidence>
<feature type="domain" description="RNA polymerase sigma-70 region 2" evidence="5">
    <location>
        <begin position="48"/>
        <end position="112"/>
    </location>
</feature>
<dbReference type="PANTHER" id="PTHR43133">
    <property type="entry name" value="RNA POLYMERASE ECF-TYPE SIGMA FACTO"/>
    <property type="match status" value="1"/>
</dbReference>
<comment type="similarity">
    <text evidence="1">Belongs to the sigma-70 factor family. ECF subfamily.</text>
</comment>
<dbReference type="Proteomes" id="UP001141619">
    <property type="component" value="Unassembled WGS sequence"/>
</dbReference>
<dbReference type="Pfam" id="PF04542">
    <property type="entry name" value="Sigma70_r2"/>
    <property type="match status" value="1"/>
</dbReference>
<protein>
    <submittedName>
        <fullName evidence="7">RNA polymerase sigma factor</fullName>
    </submittedName>
</protein>
<evidence type="ECO:0000256" key="2">
    <source>
        <dbReference type="ARBA" id="ARBA00023015"/>
    </source>
</evidence>
<comment type="caution">
    <text evidence="7">The sequence shown here is derived from an EMBL/GenBank/DDBJ whole genome shotgun (WGS) entry which is preliminary data.</text>
</comment>
<gene>
    <name evidence="7" type="ORF">NYP16_02545</name>
</gene>
<evidence type="ECO:0000259" key="5">
    <source>
        <dbReference type="Pfam" id="PF04542"/>
    </source>
</evidence>
<dbReference type="Pfam" id="PF08281">
    <property type="entry name" value="Sigma70_r4_2"/>
    <property type="match status" value="1"/>
</dbReference>
<sequence length="205" mass="23898">MNKYEDVSLAVHQSDHACSCLRCVADGVATPLVPDLFEDRSLFLKTAYQEYRGSLQRYFVRNLRDKEDASDLMQETYLRLADYDGFQAIRSLRSFLFTTAGNILKDYYRRQKVRPLIACDTIDESKLAGNMASPERILDGQQRVDMLKNALEGLDERFRTALILHRFHKKTYSEIAVHMDVSERTVHTYIRTALDLLHARMRHFQ</sequence>
<name>A0A9X3TW44_9PROT</name>
<dbReference type="InterPro" id="IPR013249">
    <property type="entry name" value="RNA_pol_sigma70_r4_t2"/>
</dbReference>
<reference evidence="7" key="2">
    <citation type="journal article" date="2023" name="Syst. Appl. Microbiol.">
        <title>Govania unica gen. nov., sp. nov., a rare biosphere bacterium that represents a novel family in the class Alphaproteobacteria.</title>
        <authorList>
            <person name="Vandamme P."/>
            <person name="Peeters C."/>
            <person name="Hettiarachchi A."/>
            <person name="Cnockaert M."/>
            <person name="Carlier A."/>
        </authorList>
    </citation>
    <scope>NUCLEOTIDE SEQUENCE</scope>
    <source>
        <strain evidence="7">LMG 31809</strain>
    </source>
</reference>
<keyword evidence="2" id="KW-0805">Transcription regulation</keyword>
<dbReference type="GO" id="GO:0003677">
    <property type="term" value="F:DNA binding"/>
    <property type="evidence" value="ECO:0007669"/>
    <property type="project" value="InterPro"/>
</dbReference>
<dbReference type="RefSeq" id="WP_274942539.1">
    <property type="nucleotide sequence ID" value="NZ_JANWOI010000001.1"/>
</dbReference>
<dbReference type="Gene3D" id="1.10.1740.10">
    <property type="match status" value="1"/>
</dbReference>
<dbReference type="EMBL" id="JANWOI010000001">
    <property type="protein sequence ID" value="MDA5192838.1"/>
    <property type="molecule type" value="Genomic_DNA"/>
</dbReference>
<dbReference type="InterPro" id="IPR014284">
    <property type="entry name" value="RNA_pol_sigma-70_dom"/>
</dbReference>
<dbReference type="InterPro" id="IPR007627">
    <property type="entry name" value="RNA_pol_sigma70_r2"/>
</dbReference>
<dbReference type="InterPro" id="IPR036388">
    <property type="entry name" value="WH-like_DNA-bd_sf"/>
</dbReference>